<evidence type="ECO:0000313" key="2">
    <source>
        <dbReference type="Proteomes" id="UP001470230"/>
    </source>
</evidence>
<gene>
    <name evidence="1" type="ORF">M9Y10_003197</name>
</gene>
<organism evidence="1 2">
    <name type="scientific">Tritrichomonas musculus</name>
    <dbReference type="NCBI Taxonomy" id="1915356"/>
    <lineage>
        <taxon>Eukaryota</taxon>
        <taxon>Metamonada</taxon>
        <taxon>Parabasalia</taxon>
        <taxon>Tritrichomonadida</taxon>
        <taxon>Tritrichomonadidae</taxon>
        <taxon>Tritrichomonas</taxon>
    </lineage>
</organism>
<keyword evidence="2" id="KW-1185">Reference proteome</keyword>
<protein>
    <recommendedName>
        <fullName evidence="3">SUN domain-containing protein</fullName>
    </recommendedName>
</protein>
<name>A0ABR2JNW3_9EUKA</name>
<comment type="caution">
    <text evidence="1">The sequence shown here is derived from an EMBL/GenBank/DDBJ whole genome shotgun (WGS) entry which is preliminary data.</text>
</comment>
<dbReference type="EMBL" id="JAPFFF010000010">
    <property type="protein sequence ID" value="KAK8880519.1"/>
    <property type="molecule type" value="Genomic_DNA"/>
</dbReference>
<evidence type="ECO:0008006" key="3">
    <source>
        <dbReference type="Google" id="ProtNLM"/>
    </source>
</evidence>
<proteinExistence type="predicted"/>
<reference evidence="1 2" key="1">
    <citation type="submission" date="2024-04" db="EMBL/GenBank/DDBJ databases">
        <title>Tritrichomonas musculus Genome.</title>
        <authorList>
            <person name="Alves-Ferreira E."/>
            <person name="Grigg M."/>
            <person name="Lorenzi H."/>
            <person name="Galac M."/>
        </authorList>
    </citation>
    <scope>NUCLEOTIDE SEQUENCE [LARGE SCALE GENOMIC DNA]</scope>
    <source>
        <strain evidence="1 2">EAF2021</strain>
    </source>
</reference>
<evidence type="ECO:0000313" key="1">
    <source>
        <dbReference type="EMBL" id="KAK8880519.1"/>
    </source>
</evidence>
<dbReference type="Proteomes" id="UP001470230">
    <property type="component" value="Unassembled WGS sequence"/>
</dbReference>
<sequence length="383" mass="44146">MSIPELNKEILTAVISKPKIVFSCDGVSTNDDIISYGKKNIDSFVRFFNYGDNGLSILDGNKDNNWVTTPNPEENSFTLLFNRHSIRLIKFQIHTGKKGDKLAPDEFFLYGFNSRLKRWDAILDFHGERLKTGSLYNFPVRDDNQKIFYRVFRFSSLSKVAIAYIKLFGDIMEESDPAPEDAARSGTSVVAYKTKPLINCPKTEKFTEGMLRTAMKYYGPFLKEFVKVTDKPDKSSKYYDIWNARNSAYCSEKSDKPIFICFYFPYHEVSISAYHIQPEKKGSIKRWALLGCLSNQDEGTVLDHQDNSPLENKNSYYSFKLSAENESKKFRILRFIGLEKDFQIQCLDFFGKATPCSKVLTDSDIYGTFTYSQTVSEWRKAKK</sequence>
<accession>A0ABR2JNW3</accession>